<evidence type="ECO:0000256" key="1">
    <source>
        <dbReference type="SAM" id="Phobius"/>
    </source>
</evidence>
<comment type="caution">
    <text evidence="2">The sequence shown here is derived from an EMBL/GenBank/DDBJ whole genome shotgun (WGS) entry which is preliminary data.</text>
</comment>
<feature type="transmembrane region" description="Helical" evidence="1">
    <location>
        <begin position="118"/>
        <end position="134"/>
    </location>
</feature>
<gene>
    <name evidence="2" type="ORF">ACFS7Y_05675</name>
</gene>
<feature type="transmembrane region" description="Helical" evidence="1">
    <location>
        <begin position="359"/>
        <end position="384"/>
    </location>
</feature>
<proteinExistence type="predicted"/>
<keyword evidence="1" id="KW-0472">Membrane</keyword>
<feature type="transmembrane region" description="Helical" evidence="1">
    <location>
        <begin position="50"/>
        <end position="71"/>
    </location>
</feature>
<evidence type="ECO:0000313" key="3">
    <source>
        <dbReference type="Proteomes" id="UP001597525"/>
    </source>
</evidence>
<feature type="transmembrane region" description="Helical" evidence="1">
    <location>
        <begin position="336"/>
        <end position="353"/>
    </location>
</feature>
<organism evidence="2 3">
    <name type="scientific">Sphingobacterium bambusae</name>
    <dbReference type="NCBI Taxonomy" id="662858"/>
    <lineage>
        <taxon>Bacteria</taxon>
        <taxon>Pseudomonadati</taxon>
        <taxon>Bacteroidota</taxon>
        <taxon>Sphingobacteriia</taxon>
        <taxon>Sphingobacteriales</taxon>
        <taxon>Sphingobacteriaceae</taxon>
        <taxon>Sphingobacterium</taxon>
    </lineage>
</organism>
<feature type="transmembrane region" description="Helical" evidence="1">
    <location>
        <begin position="297"/>
        <end position="316"/>
    </location>
</feature>
<protein>
    <submittedName>
        <fullName evidence="2">DUF5009 domain-containing protein</fullName>
    </submittedName>
</protein>
<feature type="transmembrane region" description="Helical" evidence="1">
    <location>
        <begin position="203"/>
        <end position="225"/>
    </location>
</feature>
<feature type="transmembrane region" description="Helical" evidence="1">
    <location>
        <begin position="141"/>
        <end position="162"/>
    </location>
</feature>
<feature type="transmembrane region" description="Helical" evidence="1">
    <location>
        <begin position="9"/>
        <end position="30"/>
    </location>
</feature>
<evidence type="ECO:0000313" key="2">
    <source>
        <dbReference type="EMBL" id="MFD2966864.1"/>
    </source>
</evidence>
<feature type="transmembrane region" description="Helical" evidence="1">
    <location>
        <begin position="265"/>
        <end position="285"/>
    </location>
</feature>
<dbReference type="EMBL" id="JBHUPB010000004">
    <property type="protein sequence ID" value="MFD2966864.1"/>
    <property type="molecule type" value="Genomic_DNA"/>
</dbReference>
<dbReference type="RefSeq" id="WP_320182563.1">
    <property type="nucleotide sequence ID" value="NZ_CP138332.1"/>
</dbReference>
<accession>A0ABW6BEG6</accession>
<feature type="transmembrane region" description="Helical" evidence="1">
    <location>
        <begin position="174"/>
        <end position="196"/>
    </location>
</feature>
<sequence length="393" mass="43600">MTATAQQRFLAIDILRATTMFFMIFVNDTWTLTDIPHWIEHVAADADGMGFADVIFPLFLFIVGLSLPYAIDSKRAKGEKAASILWHIASRTFALLSMGFFLVNQENYSPNAYLHKSWWTSLLILAFFLIWRVYPKGNKAVIWYKLIGVSLLIALVFLYENIDGQRGLTAMGIHWWGILGLIGWGYFTAALVYFLAKGRLLPILLAIALLLAINIGTHLHIMQAFAGIQPYFWFAGDGAMGLFCLFGVLSTLLYRELQEKVSARYVSFLALASLLLIAGFATRPLWGISKIQSTPSWVLICSGIAVCMFALAIAIAKSKAALKWHAAIRPAGSSTLTCYLVPYVFYALMGAAYTQLPAILTTGLVGIAKSLLFAYLIIQITAALEKKSWKLKI</sequence>
<dbReference type="PANTHER" id="PTHR31061">
    <property type="entry name" value="LD22376P"/>
    <property type="match status" value="1"/>
</dbReference>
<feature type="transmembrane region" description="Helical" evidence="1">
    <location>
        <begin position="83"/>
        <end position="103"/>
    </location>
</feature>
<reference evidence="3" key="1">
    <citation type="journal article" date="2019" name="Int. J. Syst. Evol. Microbiol.">
        <title>The Global Catalogue of Microorganisms (GCM) 10K type strain sequencing project: providing services to taxonomists for standard genome sequencing and annotation.</title>
        <authorList>
            <consortium name="The Broad Institute Genomics Platform"/>
            <consortium name="The Broad Institute Genome Sequencing Center for Infectious Disease"/>
            <person name="Wu L."/>
            <person name="Ma J."/>
        </authorList>
    </citation>
    <scope>NUCLEOTIDE SEQUENCE [LARGE SCALE GENOMIC DNA]</scope>
    <source>
        <strain evidence="3">KCTC 22814</strain>
    </source>
</reference>
<dbReference type="Proteomes" id="UP001597525">
    <property type="component" value="Unassembled WGS sequence"/>
</dbReference>
<keyword evidence="1" id="KW-1133">Transmembrane helix</keyword>
<dbReference type="PANTHER" id="PTHR31061:SF24">
    <property type="entry name" value="LD22376P"/>
    <property type="match status" value="1"/>
</dbReference>
<keyword evidence="1" id="KW-0812">Transmembrane</keyword>
<name>A0ABW6BEG6_9SPHI</name>
<keyword evidence="3" id="KW-1185">Reference proteome</keyword>
<feature type="transmembrane region" description="Helical" evidence="1">
    <location>
        <begin position="231"/>
        <end position="253"/>
    </location>
</feature>